<gene>
    <name evidence="7" type="ORF">DPMN_018049</name>
</gene>
<dbReference type="AlphaFoldDB" id="A0A9D4S8S2"/>
<name>A0A9D4S8S2_DREPO</name>
<proteinExistence type="predicted"/>
<feature type="transmembrane region" description="Helical" evidence="5">
    <location>
        <begin position="143"/>
        <end position="165"/>
    </location>
</feature>
<evidence type="ECO:0000256" key="1">
    <source>
        <dbReference type="ARBA" id="ARBA00004141"/>
    </source>
</evidence>
<organism evidence="7 8">
    <name type="scientific">Dreissena polymorpha</name>
    <name type="common">Zebra mussel</name>
    <name type="synonym">Mytilus polymorpha</name>
    <dbReference type="NCBI Taxonomy" id="45954"/>
    <lineage>
        <taxon>Eukaryota</taxon>
        <taxon>Metazoa</taxon>
        <taxon>Spiralia</taxon>
        <taxon>Lophotrochozoa</taxon>
        <taxon>Mollusca</taxon>
        <taxon>Bivalvia</taxon>
        <taxon>Autobranchia</taxon>
        <taxon>Heteroconchia</taxon>
        <taxon>Euheterodonta</taxon>
        <taxon>Imparidentia</taxon>
        <taxon>Neoheterodontei</taxon>
        <taxon>Myida</taxon>
        <taxon>Dreissenoidea</taxon>
        <taxon>Dreissenidae</taxon>
        <taxon>Dreissena</taxon>
    </lineage>
</organism>
<evidence type="ECO:0000256" key="3">
    <source>
        <dbReference type="ARBA" id="ARBA00022989"/>
    </source>
</evidence>
<dbReference type="Pfam" id="PF00520">
    <property type="entry name" value="Ion_trans"/>
    <property type="match status" value="1"/>
</dbReference>
<dbReference type="GO" id="GO:0006816">
    <property type="term" value="P:calcium ion transport"/>
    <property type="evidence" value="ECO:0007669"/>
    <property type="project" value="InterPro"/>
</dbReference>
<keyword evidence="4 5" id="KW-0472">Membrane</keyword>
<dbReference type="InterPro" id="IPR015925">
    <property type="entry name" value="Ryanodine_IP3_receptor"/>
</dbReference>
<sequence>MSHVSELDSRLSGLVWTLTLVSLALVITIANPSSIITLIGSIILRMIFSVGVEPTLWLLGMLNVINKGIFLISMMGNRGTFNKPWRHVITDFGFAYHTAYLILCILGLCVHEFFYSLLMLDVIYREETLINVMKSVTRNHRSILLTAFLAVILIYLFSILGYIFFQNDFLLEVEPLSAISAQANVETETCSAGAENCSETAVNNYKPPTDDEAEPDRQRACDSLVMCILTTLNHGLRNGGGIGDILRKPSAGVYIVDILWPASKKVANSSQTVCSSFCTSQYSISVPKFLSQP</sequence>
<comment type="caution">
    <text evidence="7">The sequence shown here is derived from an EMBL/GenBank/DDBJ whole genome shotgun (WGS) entry which is preliminary data.</text>
</comment>
<reference evidence="7" key="2">
    <citation type="submission" date="2020-11" db="EMBL/GenBank/DDBJ databases">
        <authorList>
            <person name="McCartney M.A."/>
            <person name="Auch B."/>
            <person name="Kono T."/>
            <person name="Mallez S."/>
            <person name="Becker A."/>
            <person name="Gohl D.M."/>
            <person name="Silverstein K.A.T."/>
            <person name="Koren S."/>
            <person name="Bechman K.B."/>
            <person name="Herman A."/>
            <person name="Abrahante J.E."/>
            <person name="Garbe J."/>
        </authorList>
    </citation>
    <scope>NUCLEOTIDE SEQUENCE</scope>
    <source>
        <strain evidence="7">Duluth1</strain>
        <tissue evidence="7">Whole animal</tissue>
    </source>
</reference>
<evidence type="ECO:0000313" key="7">
    <source>
        <dbReference type="EMBL" id="KAH3893897.1"/>
    </source>
</evidence>
<dbReference type="GO" id="GO:0005216">
    <property type="term" value="F:monoatomic ion channel activity"/>
    <property type="evidence" value="ECO:0007669"/>
    <property type="project" value="InterPro"/>
</dbReference>
<comment type="subcellular location">
    <subcellularLocation>
        <location evidence="1">Membrane</location>
        <topology evidence="1">Multi-pass membrane protein</topology>
    </subcellularLocation>
</comment>
<feature type="domain" description="Ion transport" evidence="6">
    <location>
        <begin position="36"/>
        <end position="254"/>
    </location>
</feature>
<evidence type="ECO:0000256" key="4">
    <source>
        <dbReference type="ARBA" id="ARBA00023136"/>
    </source>
</evidence>
<dbReference type="InterPro" id="IPR005821">
    <property type="entry name" value="Ion_trans_dom"/>
</dbReference>
<keyword evidence="2 5" id="KW-0812">Transmembrane</keyword>
<dbReference type="PANTHER" id="PTHR45816:SF4">
    <property type="entry name" value="RYR_IP3R HOMOLOGY ASSOCIATED DOMAIN-CONTAINING PROTEIN"/>
    <property type="match status" value="1"/>
</dbReference>
<dbReference type="GO" id="GO:0016020">
    <property type="term" value="C:membrane"/>
    <property type="evidence" value="ECO:0007669"/>
    <property type="project" value="UniProtKB-SubCell"/>
</dbReference>
<evidence type="ECO:0000259" key="6">
    <source>
        <dbReference type="Pfam" id="PF00520"/>
    </source>
</evidence>
<protein>
    <recommendedName>
        <fullName evidence="6">Ion transport domain-containing protein</fullName>
    </recommendedName>
</protein>
<dbReference type="EMBL" id="JAIWYP010000001">
    <property type="protein sequence ID" value="KAH3893897.1"/>
    <property type="molecule type" value="Genomic_DNA"/>
</dbReference>
<dbReference type="PANTHER" id="PTHR45816">
    <property type="entry name" value="MIR DOMAIN-CONTAINING PROTEIN"/>
    <property type="match status" value="1"/>
</dbReference>
<feature type="transmembrane region" description="Helical" evidence="5">
    <location>
        <begin position="20"/>
        <end position="44"/>
    </location>
</feature>
<keyword evidence="8" id="KW-1185">Reference proteome</keyword>
<keyword evidence="3 5" id="KW-1133">Transmembrane helix</keyword>
<evidence type="ECO:0000256" key="2">
    <source>
        <dbReference type="ARBA" id="ARBA00022692"/>
    </source>
</evidence>
<accession>A0A9D4S8S2</accession>
<feature type="transmembrane region" description="Helical" evidence="5">
    <location>
        <begin position="94"/>
        <end position="122"/>
    </location>
</feature>
<evidence type="ECO:0000256" key="5">
    <source>
        <dbReference type="SAM" id="Phobius"/>
    </source>
</evidence>
<dbReference type="Proteomes" id="UP000828390">
    <property type="component" value="Unassembled WGS sequence"/>
</dbReference>
<evidence type="ECO:0000313" key="8">
    <source>
        <dbReference type="Proteomes" id="UP000828390"/>
    </source>
</evidence>
<feature type="transmembrane region" description="Helical" evidence="5">
    <location>
        <begin position="56"/>
        <end position="74"/>
    </location>
</feature>
<reference evidence="7" key="1">
    <citation type="journal article" date="2019" name="bioRxiv">
        <title>The Genome of the Zebra Mussel, Dreissena polymorpha: A Resource for Invasive Species Research.</title>
        <authorList>
            <person name="McCartney M.A."/>
            <person name="Auch B."/>
            <person name="Kono T."/>
            <person name="Mallez S."/>
            <person name="Zhang Y."/>
            <person name="Obille A."/>
            <person name="Becker A."/>
            <person name="Abrahante J.E."/>
            <person name="Garbe J."/>
            <person name="Badalamenti J.P."/>
            <person name="Herman A."/>
            <person name="Mangelson H."/>
            <person name="Liachko I."/>
            <person name="Sullivan S."/>
            <person name="Sone E.D."/>
            <person name="Koren S."/>
            <person name="Silverstein K.A.T."/>
            <person name="Beckman K.B."/>
            <person name="Gohl D.M."/>
        </authorList>
    </citation>
    <scope>NUCLEOTIDE SEQUENCE</scope>
    <source>
        <strain evidence="7">Duluth1</strain>
        <tissue evidence="7">Whole animal</tissue>
    </source>
</reference>